<dbReference type="PANTHER" id="PTHR10091">
    <property type="entry name" value="ALDOSE-1-EPIMERASE"/>
    <property type="match status" value="1"/>
</dbReference>
<gene>
    <name evidence="7" type="ORF">FO470_00830</name>
</gene>
<feature type="region of interest" description="Disordered" evidence="6">
    <location>
        <begin position="1"/>
        <end position="44"/>
    </location>
</feature>
<dbReference type="Proteomes" id="UP000315321">
    <property type="component" value="Unassembled WGS sequence"/>
</dbReference>
<keyword evidence="8" id="KW-1185">Reference proteome</keyword>
<evidence type="ECO:0000313" key="7">
    <source>
        <dbReference type="EMBL" id="TSJ63882.1"/>
    </source>
</evidence>
<organism evidence="7 8">
    <name type="scientific">Ancylobacter moscoviensis</name>
    <dbReference type="NCBI Taxonomy" id="2597768"/>
    <lineage>
        <taxon>Bacteria</taxon>
        <taxon>Pseudomonadati</taxon>
        <taxon>Pseudomonadota</taxon>
        <taxon>Alphaproteobacteria</taxon>
        <taxon>Hyphomicrobiales</taxon>
        <taxon>Xanthobacteraceae</taxon>
        <taxon>Ancylobacter</taxon>
    </lineage>
</organism>
<evidence type="ECO:0000256" key="2">
    <source>
        <dbReference type="ARBA" id="ARBA00006206"/>
    </source>
</evidence>
<proteinExistence type="inferred from homology"/>
<dbReference type="InterPro" id="IPR008183">
    <property type="entry name" value="Aldose_1/G6P_1-epimerase"/>
</dbReference>
<dbReference type="InterPro" id="IPR014718">
    <property type="entry name" value="GH-type_carb-bd"/>
</dbReference>
<name>A0ABY3DTX1_9HYPH</name>
<accession>A0ABY3DTX1</accession>
<keyword evidence="4 5" id="KW-0119">Carbohydrate metabolism</keyword>
<comment type="catalytic activity">
    <reaction evidence="5">
        <text>alpha-D-glucose = beta-D-glucose</text>
        <dbReference type="Rhea" id="RHEA:10264"/>
        <dbReference type="ChEBI" id="CHEBI:15903"/>
        <dbReference type="ChEBI" id="CHEBI:17925"/>
        <dbReference type="EC" id="5.1.3.3"/>
    </reaction>
</comment>
<dbReference type="SUPFAM" id="SSF74650">
    <property type="entry name" value="Galactose mutarotase-like"/>
    <property type="match status" value="1"/>
</dbReference>
<dbReference type="EC" id="5.1.3.3" evidence="5"/>
<dbReference type="InterPro" id="IPR011013">
    <property type="entry name" value="Gal_mutarotase_sf_dom"/>
</dbReference>
<evidence type="ECO:0000256" key="5">
    <source>
        <dbReference type="PIRNR" id="PIRNR005096"/>
    </source>
</evidence>
<evidence type="ECO:0000313" key="8">
    <source>
        <dbReference type="Proteomes" id="UP000315321"/>
    </source>
</evidence>
<dbReference type="Gene3D" id="2.70.98.10">
    <property type="match status" value="1"/>
</dbReference>
<comment type="similarity">
    <text evidence="2 5">Belongs to the aldose epimerase family.</text>
</comment>
<comment type="pathway">
    <text evidence="1 5">Carbohydrate metabolism; hexose metabolism.</text>
</comment>
<dbReference type="Pfam" id="PF01263">
    <property type="entry name" value="Aldose_epim"/>
    <property type="match status" value="1"/>
</dbReference>
<evidence type="ECO:0000256" key="6">
    <source>
        <dbReference type="SAM" id="MobiDB-lite"/>
    </source>
</evidence>
<evidence type="ECO:0000256" key="1">
    <source>
        <dbReference type="ARBA" id="ARBA00005028"/>
    </source>
</evidence>
<dbReference type="CDD" id="cd09019">
    <property type="entry name" value="galactose_mutarotase_like"/>
    <property type="match status" value="1"/>
</dbReference>
<evidence type="ECO:0000256" key="4">
    <source>
        <dbReference type="ARBA" id="ARBA00023277"/>
    </source>
</evidence>
<evidence type="ECO:0000256" key="3">
    <source>
        <dbReference type="ARBA" id="ARBA00023235"/>
    </source>
</evidence>
<dbReference type="InterPro" id="IPR015443">
    <property type="entry name" value="Aldose_1-epimerase"/>
</dbReference>
<keyword evidence="3 5" id="KW-0413">Isomerase</keyword>
<dbReference type="PANTHER" id="PTHR10091:SF0">
    <property type="entry name" value="GALACTOSE MUTAROTASE"/>
    <property type="match status" value="1"/>
</dbReference>
<dbReference type="EMBL" id="VMBP01000001">
    <property type="protein sequence ID" value="TSJ63882.1"/>
    <property type="molecule type" value="Genomic_DNA"/>
</dbReference>
<comment type="caution">
    <text evidence="7">The sequence shown here is derived from an EMBL/GenBank/DDBJ whole genome shotgun (WGS) entry which is preliminary data.</text>
</comment>
<reference evidence="7 8" key="1">
    <citation type="submission" date="2019-07" db="EMBL/GenBank/DDBJ databases">
        <authorList>
            <person name="Grouzdev D.S."/>
        </authorList>
    </citation>
    <scope>NUCLEOTIDE SEQUENCE [LARGE SCALE GENOMIC DNA]</scope>
    <source>
        <strain evidence="7 8">3C</strain>
    </source>
</reference>
<dbReference type="PIRSF" id="PIRSF005096">
    <property type="entry name" value="GALM"/>
    <property type="match status" value="1"/>
</dbReference>
<sequence>MSRVAGSSRSLPTMASVGTITAPPRRRPAARRPSPTGSETYRQGDMMSGTVMQIGAAPDGDPIHEIVLTGPDGTRARVLSWGATLRDLEVPGSGGVMRRVVLGYDDLSSYLANPAYLGATCGRVANRIRNGRFTLNGRGYELARNERGVTHLHGGTRGFSHRPWRVETAAGNAVTLAYRSADGEEGYPGTLDVLCTYRLVAPSTLEIEMTARTDAPTPVSLAHHSYFTLDPGHSVRELEVAVAARHYTPVDADQIPTGEIAPVDGTPFDLRSFRRLADQGIGFDTNFVLDDAGPPAGDPAAPRLVARARSSRSGMAMEVRTTAPGLQLYDGAHLPVTNHGIGALTHGAHAGICFEPQYFPDAVNRLGLPPPWITPDAGFRQVTAYRFCTDNVSRR</sequence>
<feature type="compositionally biased region" description="Polar residues" evidence="6">
    <location>
        <begin position="1"/>
        <end position="19"/>
    </location>
</feature>
<protein>
    <recommendedName>
        <fullName evidence="5">Aldose 1-epimerase</fullName>
        <ecNumber evidence="5">5.1.3.3</ecNumber>
    </recommendedName>
</protein>
<dbReference type="InterPro" id="IPR047215">
    <property type="entry name" value="Galactose_mutarotase-like"/>
</dbReference>
<dbReference type="NCBIfam" id="NF008277">
    <property type="entry name" value="PRK11055.1"/>
    <property type="match status" value="1"/>
</dbReference>